<comment type="similarity">
    <text evidence="1 4">Belongs to the aldehyde dehydrogenase family.</text>
</comment>
<dbReference type="STRING" id="1856405.BFC17_03720"/>
<accession>A0A1E8FBT6</accession>
<dbReference type="Proteomes" id="UP000176037">
    <property type="component" value="Unassembled WGS sequence"/>
</dbReference>
<dbReference type="InterPro" id="IPR029510">
    <property type="entry name" value="Ald_DH_CS_GLU"/>
</dbReference>
<dbReference type="FunFam" id="3.40.605.10:FF:000005">
    <property type="entry name" value="Succinate-semialdehyde dehydrogenase I"/>
    <property type="match status" value="1"/>
</dbReference>
<dbReference type="OrthoDB" id="9812625at2"/>
<dbReference type="InterPro" id="IPR010102">
    <property type="entry name" value="Succ_semiAld_DH"/>
</dbReference>
<comment type="caution">
    <text evidence="6">The sequence shown here is derived from an EMBL/GenBank/DDBJ whole genome shotgun (WGS) entry which is preliminary data.</text>
</comment>
<dbReference type="Pfam" id="PF00171">
    <property type="entry name" value="Aldedh"/>
    <property type="match status" value="1"/>
</dbReference>
<dbReference type="InterPro" id="IPR016163">
    <property type="entry name" value="Ald_DH_C"/>
</dbReference>
<organism evidence="6 7">
    <name type="scientific">Alteromonas lipolytica</name>
    <dbReference type="NCBI Taxonomy" id="1856405"/>
    <lineage>
        <taxon>Bacteria</taxon>
        <taxon>Pseudomonadati</taxon>
        <taxon>Pseudomonadota</taxon>
        <taxon>Gammaproteobacteria</taxon>
        <taxon>Alteromonadales</taxon>
        <taxon>Alteromonadaceae</taxon>
        <taxon>Alteromonas/Salinimonas group</taxon>
        <taxon>Alteromonas</taxon>
    </lineage>
</organism>
<dbReference type="InterPro" id="IPR016161">
    <property type="entry name" value="Ald_DH/histidinol_DH"/>
</dbReference>
<dbReference type="AlphaFoldDB" id="A0A1E8FBT6"/>
<sequence length="483" mass="51287">MTLNDIDIFKQACLVNGEWVTTSDSLDVTNPATGEVIASIPQLDADAVNQAVDAANEAFKSWRKKTPSERGELVRKWYDLMVENTDKLATIMTTEQGKPLAEAKGEIAYAASYVKWFAEEAMRINGEILPAATADTHIRVSRDPVGVCAAITPWNFPAAMITRKVAPALAAGCTIIVKPASQTPLTALALGELAIQAGIPKGVIQVITGKASVIGDTLCANSTVRKLTFTGSTEIGSQLMAKCAPDVKKLSLELGGNAPLIVFDDADIDLAVEGVMKAKFRNAGQTCISPNRVYVHKAVQEEFQSKLVAKVEALKVGNGLEDGIEIGPLIDTAGADKVAEHVDNAISNGATLLTGGKRLDKGDNWYAPTVLTNVPSTAQCAKEETFGPLVPIIAFDTEEEVIEYANDTPFGLAAYFFTDNLHRAQRVVDAIESGMVGINTGAISAANAPFGGVKASGIGREGAHAGIEEYLEMKYQCYAIKQA</sequence>
<evidence type="ECO:0000259" key="5">
    <source>
        <dbReference type="Pfam" id="PF00171"/>
    </source>
</evidence>
<dbReference type="InterPro" id="IPR015590">
    <property type="entry name" value="Aldehyde_DH_dom"/>
</dbReference>
<dbReference type="EMBL" id="MJIC01000015">
    <property type="protein sequence ID" value="OFI33381.1"/>
    <property type="molecule type" value="Genomic_DNA"/>
</dbReference>
<feature type="active site" evidence="3">
    <location>
        <position position="253"/>
    </location>
</feature>
<dbReference type="NCBIfam" id="TIGR01780">
    <property type="entry name" value="SSADH"/>
    <property type="match status" value="1"/>
</dbReference>
<evidence type="ECO:0000313" key="6">
    <source>
        <dbReference type="EMBL" id="OFI33381.1"/>
    </source>
</evidence>
<dbReference type="InterPro" id="IPR050740">
    <property type="entry name" value="Aldehyde_DH_Superfamily"/>
</dbReference>
<dbReference type="GO" id="GO:0004777">
    <property type="term" value="F:succinate-semialdehyde dehydrogenase (NAD+) activity"/>
    <property type="evidence" value="ECO:0007669"/>
    <property type="project" value="TreeGrafter"/>
</dbReference>
<feature type="domain" description="Aldehyde dehydrogenase" evidence="5">
    <location>
        <begin position="19"/>
        <end position="474"/>
    </location>
</feature>
<dbReference type="GO" id="GO:0009450">
    <property type="term" value="P:gamma-aminobutyric acid catabolic process"/>
    <property type="evidence" value="ECO:0007669"/>
    <property type="project" value="InterPro"/>
</dbReference>
<dbReference type="Gene3D" id="3.40.309.10">
    <property type="entry name" value="Aldehyde Dehydrogenase, Chain A, domain 2"/>
    <property type="match status" value="1"/>
</dbReference>
<dbReference type="InterPro" id="IPR016162">
    <property type="entry name" value="Ald_DH_N"/>
</dbReference>
<evidence type="ECO:0000256" key="4">
    <source>
        <dbReference type="RuleBase" id="RU003345"/>
    </source>
</evidence>
<name>A0A1E8FBT6_9ALTE</name>
<dbReference type="PANTHER" id="PTHR43353:SF5">
    <property type="entry name" value="SUCCINATE-SEMIALDEHYDE DEHYDROGENASE, MITOCHONDRIAL"/>
    <property type="match status" value="1"/>
</dbReference>
<keyword evidence="7" id="KW-1185">Reference proteome</keyword>
<reference evidence="6 7" key="1">
    <citation type="submission" date="2016-09" db="EMBL/GenBank/DDBJ databases">
        <title>Alteromonas lipolytica, a new species isolated from sea water.</title>
        <authorList>
            <person name="Wu Y.-H."/>
            <person name="Cheng H."/>
            <person name="Xu X.-W."/>
        </authorList>
    </citation>
    <scope>NUCLEOTIDE SEQUENCE [LARGE SCALE GENOMIC DNA]</scope>
    <source>
        <strain evidence="6 7">JW12</strain>
    </source>
</reference>
<dbReference type="RefSeq" id="WP_070177757.1">
    <property type="nucleotide sequence ID" value="NZ_BMJR01000002.1"/>
</dbReference>
<dbReference type="CDD" id="cd07103">
    <property type="entry name" value="ALDH_F5_SSADH_GabD"/>
    <property type="match status" value="1"/>
</dbReference>
<dbReference type="Gene3D" id="3.40.605.10">
    <property type="entry name" value="Aldehyde Dehydrogenase, Chain A, domain 1"/>
    <property type="match status" value="1"/>
</dbReference>
<keyword evidence="2 4" id="KW-0560">Oxidoreductase</keyword>
<dbReference type="FunFam" id="3.40.309.10:FF:000004">
    <property type="entry name" value="Succinate-semialdehyde dehydrogenase I"/>
    <property type="match status" value="1"/>
</dbReference>
<dbReference type="PROSITE" id="PS00687">
    <property type="entry name" value="ALDEHYDE_DEHYDR_GLU"/>
    <property type="match status" value="1"/>
</dbReference>
<dbReference type="PANTHER" id="PTHR43353">
    <property type="entry name" value="SUCCINATE-SEMIALDEHYDE DEHYDROGENASE, MITOCHONDRIAL"/>
    <property type="match status" value="1"/>
</dbReference>
<protein>
    <submittedName>
        <fullName evidence="6">Succinate-semialdehyde dehydrogenase (NADP(+))</fullName>
    </submittedName>
</protein>
<evidence type="ECO:0000256" key="3">
    <source>
        <dbReference type="PROSITE-ProRule" id="PRU10007"/>
    </source>
</evidence>
<proteinExistence type="inferred from homology"/>
<gene>
    <name evidence="6" type="primary">gabD</name>
    <name evidence="6" type="ORF">BFC17_03720</name>
</gene>
<evidence type="ECO:0000256" key="1">
    <source>
        <dbReference type="ARBA" id="ARBA00009986"/>
    </source>
</evidence>
<evidence type="ECO:0000313" key="7">
    <source>
        <dbReference type="Proteomes" id="UP000176037"/>
    </source>
</evidence>
<dbReference type="SUPFAM" id="SSF53720">
    <property type="entry name" value="ALDH-like"/>
    <property type="match status" value="1"/>
</dbReference>
<evidence type="ECO:0000256" key="2">
    <source>
        <dbReference type="ARBA" id="ARBA00023002"/>
    </source>
</evidence>